<feature type="chain" id="PRO_5001534351" description="Concanavalin A-like lectin/glucanase" evidence="1">
    <location>
        <begin position="23"/>
        <end position="248"/>
    </location>
</feature>
<gene>
    <name evidence="2" type="ORF">M419DRAFT_95926</name>
</gene>
<keyword evidence="1" id="KW-0732">Signal</keyword>
<dbReference type="PANTHER" id="PTHR35332:SF2">
    <property type="entry name" value="REGULATION OF ENOLASE PROTEIN 1"/>
    <property type="match status" value="1"/>
</dbReference>
<dbReference type="KEGG" id="trr:M419DRAFT_95926"/>
<dbReference type="InterPro" id="IPR013320">
    <property type="entry name" value="ConA-like_dom_sf"/>
</dbReference>
<sequence length="248" mass="26650">MLFQTTAIWLLAALSAPAPASASSSAASSSSSLKWHWLNNPGIKPISPVGRTVTIQVPPDTDIWRPALSKHNFTAPYLYTVVPAARFQSVQVTVTAPWKTLYDQGGLVVAFPTNGHHHNNANLTRFIKAGIEFNDGAPALGVVATDILSDWSLSPITEQQQAGDKNAKATILVERDGTDAWVYVLEDGGRTRRALRQVTWAFNEDDAQGLARDVEVGIYGAKPTEEAGEGHARDGIAVTFSGFALKTV</sequence>
<protein>
    <recommendedName>
        <fullName evidence="4">Concanavalin A-like lectin/glucanase</fullName>
    </recommendedName>
</protein>
<evidence type="ECO:0000313" key="2">
    <source>
        <dbReference type="EMBL" id="ETS05737.1"/>
    </source>
</evidence>
<proteinExistence type="predicted"/>
<accession>A0A024SIV1</accession>
<evidence type="ECO:0008006" key="4">
    <source>
        <dbReference type="Google" id="ProtNLM"/>
    </source>
</evidence>
<dbReference type="SUPFAM" id="SSF49899">
    <property type="entry name" value="Concanavalin A-like lectins/glucanases"/>
    <property type="match status" value="1"/>
</dbReference>
<dbReference type="Pfam" id="PF07081">
    <property type="entry name" value="DUF1349"/>
    <property type="match status" value="1"/>
</dbReference>
<dbReference type="OrthoDB" id="42525at2759"/>
<dbReference type="Gene3D" id="2.60.120.200">
    <property type="match status" value="1"/>
</dbReference>
<organism evidence="2 3">
    <name type="scientific">Hypocrea jecorina (strain ATCC 56765 / BCRC 32924 / NRRL 11460 / Rut C-30)</name>
    <name type="common">Trichoderma reesei</name>
    <dbReference type="NCBI Taxonomy" id="1344414"/>
    <lineage>
        <taxon>Eukaryota</taxon>
        <taxon>Fungi</taxon>
        <taxon>Dikarya</taxon>
        <taxon>Ascomycota</taxon>
        <taxon>Pezizomycotina</taxon>
        <taxon>Sordariomycetes</taxon>
        <taxon>Hypocreomycetidae</taxon>
        <taxon>Hypocreales</taxon>
        <taxon>Hypocreaceae</taxon>
        <taxon>Trichoderma</taxon>
    </lineage>
</organism>
<dbReference type="HOGENOM" id="CLU_077442_2_1_1"/>
<name>A0A024SIV1_HYPJR</name>
<dbReference type="PANTHER" id="PTHR35332">
    <property type="entry name" value="REGULATION OF ENOLASE PROTEIN 1"/>
    <property type="match status" value="1"/>
</dbReference>
<dbReference type="Proteomes" id="UP000024376">
    <property type="component" value="Unassembled WGS sequence"/>
</dbReference>
<dbReference type="EMBL" id="KI911140">
    <property type="protein sequence ID" value="ETS05737.1"/>
    <property type="molecule type" value="Genomic_DNA"/>
</dbReference>
<dbReference type="InterPro" id="IPR009784">
    <property type="entry name" value="DUF1349"/>
</dbReference>
<reference evidence="3" key="1">
    <citation type="journal article" date="2013" name="Ind. Biotechnol.">
        <title>Comparative genomics analysis of Trichoderma reesei strains.</title>
        <authorList>
            <person name="Koike H."/>
            <person name="Aerts A."/>
            <person name="LaButti K."/>
            <person name="Grigoriev I.V."/>
            <person name="Baker S.E."/>
        </authorList>
    </citation>
    <scope>NUCLEOTIDE SEQUENCE [LARGE SCALE GENOMIC DNA]</scope>
    <source>
        <strain evidence="3">ATCC 56765 / BCRC 32924 / NRRL 11460 / Rut C-30</strain>
    </source>
</reference>
<feature type="signal peptide" evidence="1">
    <location>
        <begin position="1"/>
        <end position="22"/>
    </location>
</feature>
<dbReference type="AlphaFoldDB" id="A0A024SIV1"/>
<evidence type="ECO:0000313" key="3">
    <source>
        <dbReference type="Proteomes" id="UP000024376"/>
    </source>
</evidence>
<evidence type="ECO:0000256" key="1">
    <source>
        <dbReference type="SAM" id="SignalP"/>
    </source>
</evidence>